<evidence type="ECO:0000313" key="2">
    <source>
        <dbReference type="Proteomes" id="UP000652761"/>
    </source>
</evidence>
<gene>
    <name evidence="1" type="ORF">Taro_016945</name>
</gene>
<reference evidence="1" key="1">
    <citation type="submission" date="2017-07" db="EMBL/GenBank/DDBJ databases">
        <title>Taro Niue Genome Assembly and Annotation.</title>
        <authorList>
            <person name="Atibalentja N."/>
            <person name="Keating K."/>
            <person name="Fields C.J."/>
        </authorList>
    </citation>
    <scope>NUCLEOTIDE SEQUENCE</scope>
    <source>
        <strain evidence="1">Niue_2</strain>
        <tissue evidence="1">Leaf</tissue>
    </source>
</reference>
<dbReference type="Proteomes" id="UP000652761">
    <property type="component" value="Unassembled WGS sequence"/>
</dbReference>
<sequence length="64" mass="7262">ASVLRWCRPARAGDVVVPFGAKRRRFYLREGPNGFVLRVEVRHLSSGRARTGQRRRGGSRSPRS</sequence>
<proteinExistence type="predicted"/>
<dbReference type="EMBL" id="NMUH01000762">
    <property type="protein sequence ID" value="MQL84444.1"/>
    <property type="molecule type" value="Genomic_DNA"/>
</dbReference>
<name>A0A843URQ7_COLES</name>
<evidence type="ECO:0000313" key="1">
    <source>
        <dbReference type="EMBL" id="MQL84444.1"/>
    </source>
</evidence>
<keyword evidence="2" id="KW-1185">Reference proteome</keyword>
<organism evidence="1 2">
    <name type="scientific">Colocasia esculenta</name>
    <name type="common">Wild taro</name>
    <name type="synonym">Arum esculentum</name>
    <dbReference type="NCBI Taxonomy" id="4460"/>
    <lineage>
        <taxon>Eukaryota</taxon>
        <taxon>Viridiplantae</taxon>
        <taxon>Streptophyta</taxon>
        <taxon>Embryophyta</taxon>
        <taxon>Tracheophyta</taxon>
        <taxon>Spermatophyta</taxon>
        <taxon>Magnoliopsida</taxon>
        <taxon>Liliopsida</taxon>
        <taxon>Araceae</taxon>
        <taxon>Aroideae</taxon>
        <taxon>Colocasieae</taxon>
        <taxon>Colocasia</taxon>
    </lineage>
</organism>
<feature type="non-terminal residue" evidence="1">
    <location>
        <position position="64"/>
    </location>
</feature>
<accession>A0A843URQ7</accession>
<comment type="caution">
    <text evidence="1">The sequence shown here is derived from an EMBL/GenBank/DDBJ whole genome shotgun (WGS) entry which is preliminary data.</text>
</comment>
<protein>
    <submittedName>
        <fullName evidence="1">Uncharacterized protein</fullName>
    </submittedName>
</protein>
<dbReference type="AlphaFoldDB" id="A0A843URQ7"/>